<gene>
    <name evidence="3" type="ORF">K435DRAFT_864389</name>
</gene>
<evidence type="ECO:0000256" key="1">
    <source>
        <dbReference type="SAM" id="MobiDB-lite"/>
    </source>
</evidence>
<organism evidence="3 4">
    <name type="scientific">Dendrothele bispora (strain CBS 962.96)</name>
    <dbReference type="NCBI Taxonomy" id="1314807"/>
    <lineage>
        <taxon>Eukaryota</taxon>
        <taxon>Fungi</taxon>
        <taxon>Dikarya</taxon>
        <taxon>Basidiomycota</taxon>
        <taxon>Agaricomycotina</taxon>
        <taxon>Agaricomycetes</taxon>
        <taxon>Agaricomycetidae</taxon>
        <taxon>Agaricales</taxon>
        <taxon>Agaricales incertae sedis</taxon>
        <taxon>Dendrothele</taxon>
    </lineage>
</organism>
<keyword evidence="2" id="KW-1133">Transmembrane helix</keyword>
<reference evidence="3 4" key="1">
    <citation type="journal article" date="2019" name="Nat. Ecol. Evol.">
        <title>Megaphylogeny resolves global patterns of mushroom evolution.</title>
        <authorList>
            <person name="Varga T."/>
            <person name="Krizsan K."/>
            <person name="Foldi C."/>
            <person name="Dima B."/>
            <person name="Sanchez-Garcia M."/>
            <person name="Sanchez-Ramirez S."/>
            <person name="Szollosi G.J."/>
            <person name="Szarkandi J.G."/>
            <person name="Papp V."/>
            <person name="Albert L."/>
            <person name="Andreopoulos W."/>
            <person name="Angelini C."/>
            <person name="Antonin V."/>
            <person name="Barry K.W."/>
            <person name="Bougher N.L."/>
            <person name="Buchanan P."/>
            <person name="Buyck B."/>
            <person name="Bense V."/>
            <person name="Catcheside P."/>
            <person name="Chovatia M."/>
            <person name="Cooper J."/>
            <person name="Damon W."/>
            <person name="Desjardin D."/>
            <person name="Finy P."/>
            <person name="Geml J."/>
            <person name="Haridas S."/>
            <person name="Hughes K."/>
            <person name="Justo A."/>
            <person name="Karasinski D."/>
            <person name="Kautmanova I."/>
            <person name="Kiss B."/>
            <person name="Kocsube S."/>
            <person name="Kotiranta H."/>
            <person name="LaButti K.M."/>
            <person name="Lechner B.E."/>
            <person name="Liimatainen K."/>
            <person name="Lipzen A."/>
            <person name="Lukacs Z."/>
            <person name="Mihaltcheva S."/>
            <person name="Morgado L.N."/>
            <person name="Niskanen T."/>
            <person name="Noordeloos M.E."/>
            <person name="Ohm R.A."/>
            <person name="Ortiz-Santana B."/>
            <person name="Ovrebo C."/>
            <person name="Racz N."/>
            <person name="Riley R."/>
            <person name="Savchenko A."/>
            <person name="Shiryaev A."/>
            <person name="Soop K."/>
            <person name="Spirin V."/>
            <person name="Szebenyi C."/>
            <person name="Tomsovsky M."/>
            <person name="Tulloss R.E."/>
            <person name="Uehling J."/>
            <person name="Grigoriev I.V."/>
            <person name="Vagvolgyi C."/>
            <person name="Papp T."/>
            <person name="Martin F.M."/>
            <person name="Miettinen O."/>
            <person name="Hibbett D.S."/>
            <person name="Nagy L.G."/>
        </authorList>
    </citation>
    <scope>NUCLEOTIDE SEQUENCE [LARGE SCALE GENOMIC DNA]</scope>
    <source>
        <strain evidence="3 4">CBS 962.96</strain>
    </source>
</reference>
<proteinExistence type="predicted"/>
<dbReference type="EMBL" id="ML179337">
    <property type="protein sequence ID" value="THU90368.1"/>
    <property type="molecule type" value="Genomic_DNA"/>
</dbReference>
<keyword evidence="2" id="KW-0812">Transmembrane</keyword>
<feature type="region of interest" description="Disordered" evidence="1">
    <location>
        <begin position="1"/>
        <end position="22"/>
    </location>
</feature>
<evidence type="ECO:0000256" key="2">
    <source>
        <dbReference type="SAM" id="Phobius"/>
    </source>
</evidence>
<evidence type="ECO:0000313" key="3">
    <source>
        <dbReference type="EMBL" id="THU90368.1"/>
    </source>
</evidence>
<sequence length="222" mass="24112">MSSTQPHSSSSSSETQNKSGSDVDTQSVAVKAGITGAVGTVLLLAMIFFCCRKIRRSNHATRKRWQSRVTPFLLSSFPDINQNLSTPVGFRSSRGKEGRHSEMATNRGGGNSVDPAPTGRNVLNSAPFQVGFAGRVLNRVKTAFEEERDDNAHQEASNQMVGGDSQRTEHPILDPAPDRPNILRHLDSGIRIIQGRVRPTGGGRPRAVIEEAIELPPEYSLV</sequence>
<feature type="transmembrane region" description="Helical" evidence="2">
    <location>
        <begin position="28"/>
        <end position="49"/>
    </location>
</feature>
<feature type="compositionally biased region" description="Low complexity" evidence="1">
    <location>
        <begin position="1"/>
        <end position="20"/>
    </location>
</feature>
<feature type="region of interest" description="Disordered" evidence="1">
    <location>
        <begin position="146"/>
        <end position="166"/>
    </location>
</feature>
<keyword evidence="4" id="KW-1185">Reference proteome</keyword>
<accession>A0A4S8LNN3</accession>
<feature type="region of interest" description="Disordered" evidence="1">
    <location>
        <begin position="85"/>
        <end position="116"/>
    </location>
</feature>
<name>A0A4S8LNN3_DENBC</name>
<dbReference type="Proteomes" id="UP000297245">
    <property type="component" value="Unassembled WGS sequence"/>
</dbReference>
<dbReference type="AlphaFoldDB" id="A0A4S8LNN3"/>
<protein>
    <submittedName>
        <fullName evidence="3">Uncharacterized protein</fullName>
    </submittedName>
</protein>
<evidence type="ECO:0000313" key="4">
    <source>
        <dbReference type="Proteomes" id="UP000297245"/>
    </source>
</evidence>
<keyword evidence="2" id="KW-0472">Membrane</keyword>